<dbReference type="PANTHER" id="PTHR43386">
    <property type="entry name" value="OLIGOPEPTIDE TRANSPORT SYSTEM PERMEASE PROTEIN APPC"/>
    <property type="match status" value="1"/>
</dbReference>
<keyword evidence="4 7" id="KW-0812">Transmembrane</keyword>
<comment type="similarity">
    <text evidence="7">Belongs to the binding-protein-dependent transport system permease family.</text>
</comment>
<dbReference type="GO" id="GO:0005886">
    <property type="term" value="C:plasma membrane"/>
    <property type="evidence" value="ECO:0007669"/>
    <property type="project" value="UniProtKB-SubCell"/>
</dbReference>
<dbReference type="InterPro" id="IPR000515">
    <property type="entry name" value="MetI-like"/>
</dbReference>
<keyword evidence="6 7" id="KW-0472">Membrane</keyword>
<feature type="transmembrane region" description="Helical" evidence="7">
    <location>
        <begin position="272"/>
        <end position="296"/>
    </location>
</feature>
<dbReference type="GO" id="GO:0055085">
    <property type="term" value="P:transmembrane transport"/>
    <property type="evidence" value="ECO:0007669"/>
    <property type="project" value="InterPro"/>
</dbReference>
<dbReference type="Gene3D" id="1.10.3720.10">
    <property type="entry name" value="MetI-like"/>
    <property type="match status" value="1"/>
</dbReference>
<accession>A0A6B0YPM6</accession>
<evidence type="ECO:0000256" key="5">
    <source>
        <dbReference type="ARBA" id="ARBA00022989"/>
    </source>
</evidence>
<dbReference type="Pfam" id="PF00528">
    <property type="entry name" value="BPD_transp_1"/>
    <property type="match status" value="1"/>
</dbReference>
<keyword evidence="2 7" id="KW-0813">Transport</keyword>
<dbReference type="PROSITE" id="PS50928">
    <property type="entry name" value="ABC_TM1"/>
    <property type="match status" value="1"/>
</dbReference>
<keyword evidence="5 7" id="KW-1133">Transmembrane helix</keyword>
<evidence type="ECO:0000313" key="9">
    <source>
        <dbReference type="EMBL" id="MXY92996.1"/>
    </source>
</evidence>
<organism evidence="9">
    <name type="scientific">Caldilineaceae bacterium SB0664_bin_27</name>
    <dbReference type="NCBI Taxonomy" id="2605260"/>
    <lineage>
        <taxon>Bacteria</taxon>
        <taxon>Bacillati</taxon>
        <taxon>Chloroflexota</taxon>
        <taxon>Caldilineae</taxon>
        <taxon>Caldilineales</taxon>
        <taxon>Caldilineaceae</taxon>
    </lineage>
</organism>
<reference evidence="9" key="1">
    <citation type="submission" date="2019-09" db="EMBL/GenBank/DDBJ databases">
        <title>Characterisation of the sponge microbiome using genome-centric metagenomics.</title>
        <authorList>
            <person name="Engelberts J.P."/>
            <person name="Robbins S.J."/>
            <person name="De Goeij J.M."/>
            <person name="Aranda M."/>
            <person name="Bell S.C."/>
            <person name="Webster N.S."/>
        </authorList>
    </citation>
    <scope>NUCLEOTIDE SEQUENCE</scope>
    <source>
        <strain evidence="9">SB0664_bin_27</strain>
    </source>
</reference>
<sequence length="309" mass="32658">MATTGAAPADSEGIVLDIEGQQPHVLLRFGSAAGRFVQSSPIGAAAVGIWLIMFIMAVFAPLLSPYDPLEADYAAIRAAPTAEHILGTDQLGRDLLSRIIYGARITLIVSITAVFVGDLIGFVWGIASGYLGQRFDLISQRVVDVLMSFPGLILALLLLVVLGAGLVTVIVAISVTRIPSATRITRAVVLSIKETSYVEAAKMIGASNVRIMVRHVAPQAVAPILVVATLHLGGAIFAESALSFLGMGIPPPAPSWGNMLGGVLAAAFRPPWWLVIFPGVAITIAIMAANLFGDAFRDFLDPKLRRRID</sequence>
<evidence type="ECO:0000256" key="4">
    <source>
        <dbReference type="ARBA" id="ARBA00022692"/>
    </source>
</evidence>
<comment type="caution">
    <text evidence="9">The sequence shown here is derived from an EMBL/GenBank/DDBJ whole genome shotgun (WGS) entry which is preliminary data.</text>
</comment>
<dbReference type="PANTHER" id="PTHR43386:SF1">
    <property type="entry name" value="D,D-DIPEPTIDE TRANSPORT SYSTEM PERMEASE PROTEIN DDPC-RELATED"/>
    <property type="match status" value="1"/>
</dbReference>
<feature type="domain" description="ABC transmembrane type-1" evidence="8">
    <location>
        <begin position="103"/>
        <end position="293"/>
    </location>
</feature>
<feature type="transmembrane region" description="Helical" evidence="7">
    <location>
        <begin position="220"/>
        <end position="238"/>
    </location>
</feature>
<protein>
    <submittedName>
        <fullName evidence="9">ABC transporter permease</fullName>
    </submittedName>
</protein>
<evidence type="ECO:0000256" key="7">
    <source>
        <dbReference type="RuleBase" id="RU363032"/>
    </source>
</evidence>
<dbReference type="InterPro" id="IPR035906">
    <property type="entry name" value="MetI-like_sf"/>
</dbReference>
<feature type="transmembrane region" description="Helical" evidence="7">
    <location>
        <begin position="105"/>
        <end position="127"/>
    </location>
</feature>
<evidence type="ECO:0000256" key="6">
    <source>
        <dbReference type="ARBA" id="ARBA00023136"/>
    </source>
</evidence>
<dbReference type="InterPro" id="IPR050366">
    <property type="entry name" value="BP-dependent_transpt_permease"/>
</dbReference>
<feature type="transmembrane region" description="Helical" evidence="7">
    <location>
        <begin position="147"/>
        <end position="173"/>
    </location>
</feature>
<name>A0A6B0YPM6_9CHLR</name>
<gene>
    <name evidence="9" type="ORF">F4Y42_06045</name>
</gene>
<comment type="subcellular location">
    <subcellularLocation>
        <location evidence="1 7">Cell membrane</location>
        <topology evidence="1 7">Multi-pass membrane protein</topology>
    </subcellularLocation>
</comment>
<proteinExistence type="inferred from homology"/>
<evidence type="ECO:0000256" key="1">
    <source>
        <dbReference type="ARBA" id="ARBA00004651"/>
    </source>
</evidence>
<evidence type="ECO:0000256" key="2">
    <source>
        <dbReference type="ARBA" id="ARBA00022448"/>
    </source>
</evidence>
<dbReference type="AlphaFoldDB" id="A0A6B0YPM6"/>
<dbReference type="SUPFAM" id="SSF161098">
    <property type="entry name" value="MetI-like"/>
    <property type="match status" value="1"/>
</dbReference>
<dbReference type="EMBL" id="VXRG01000053">
    <property type="protein sequence ID" value="MXY92996.1"/>
    <property type="molecule type" value="Genomic_DNA"/>
</dbReference>
<dbReference type="CDD" id="cd06261">
    <property type="entry name" value="TM_PBP2"/>
    <property type="match status" value="1"/>
</dbReference>
<evidence type="ECO:0000256" key="3">
    <source>
        <dbReference type="ARBA" id="ARBA00022475"/>
    </source>
</evidence>
<dbReference type="InterPro" id="IPR025966">
    <property type="entry name" value="OppC_N"/>
</dbReference>
<evidence type="ECO:0000259" key="8">
    <source>
        <dbReference type="PROSITE" id="PS50928"/>
    </source>
</evidence>
<keyword evidence="3" id="KW-1003">Cell membrane</keyword>
<feature type="transmembrane region" description="Helical" evidence="7">
    <location>
        <begin position="42"/>
        <end position="63"/>
    </location>
</feature>
<dbReference type="Pfam" id="PF12911">
    <property type="entry name" value="OppC_N"/>
    <property type="match status" value="1"/>
</dbReference>